<dbReference type="EMBL" id="AP019860">
    <property type="protein sequence ID" value="BBM86530.1"/>
    <property type="molecule type" value="Genomic_DNA"/>
</dbReference>
<reference evidence="1 2" key="1">
    <citation type="submission" date="2019-08" db="EMBL/GenBank/DDBJ databases">
        <title>Complete genome sequence of Candidatus Uab amorphum.</title>
        <authorList>
            <person name="Shiratori T."/>
            <person name="Suzuki S."/>
            <person name="Kakizawa Y."/>
            <person name="Ishida K."/>
        </authorList>
    </citation>
    <scope>NUCLEOTIDE SEQUENCE [LARGE SCALE GENOMIC DNA]</scope>
    <source>
        <strain evidence="1 2">SRT547</strain>
    </source>
</reference>
<protein>
    <submittedName>
        <fullName evidence="1">Uncharacterized protein</fullName>
    </submittedName>
</protein>
<sequence length="67" mass="7698">MRSRNRRRDRKNRLRLRSRSNAIDLISKCYSIKDLQIHVIPAKAGNQQCKFDLKASGSLIKSGMTVP</sequence>
<accession>A0A5S9IS45</accession>
<keyword evidence="2" id="KW-1185">Reference proteome</keyword>
<name>A0A5S9IS45_UABAM</name>
<dbReference type="AlphaFoldDB" id="A0A5S9IS45"/>
<evidence type="ECO:0000313" key="2">
    <source>
        <dbReference type="Proteomes" id="UP000326354"/>
    </source>
</evidence>
<dbReference type="KEGG" id="uam:UABAM_04916"/>
<proteinExistence type="predicted"/>
<organism evidence="1 2">
    <name type="scientific">Uabimicrobium amorphum</name>
    <dbReference type="NCBI Taxonomy" id="2596890"/>
    <lineage>
        <taxon>Bacteria</taxon>
        <taxon>Pseudomonadati</taxon>
        <taxon>Planctomycetota</taxon>
        <taxon>Candidatus Uabimicrobiia</taxon>
        <taxon>Candidatus Uabimicrobiales</taxon>
        <taxon>Candidatus Uabimicrobiaceae</taxon>
        <taxon>Candidatus Uabimicrobium</taxon>
    </lineage>
</organism>
<gene>
    <name evidence="1" type="ORF">UABAM_04916</name>
</gene>
<dbReference type="Proteomes" id="UP000326354">
    <property type="component" value="Chromosome"/>
</dbReference>
<evidence type="ECO:0000313" key="1">
    <source>
        <dbReference type="EMBL" id="BBM86530.1"/>
    </source>
</evidence>